<evidence type="ECO:0000313" key="2">
    <source>
        <dbReference type="Proteomes" id="UP000664795"/>
    </source>
</evidence>
<protein>
    <submittedName>
        <fullName evidence="1">Uncharacterized protein</fullName>
    </submittedName>
</protein>
<keyword evidence="2" id="KW-1185">Reference proteome</keyword>
<organism evidence="1 2">
    <name type="scientific">Fibrella aquatilis</name>
    <dbReference type="NCBI Taxonomy" id="2817059"/>
    <lineage>
        <taxon>Bacteria</taxon>
        <taxon>Pseudomonadati</taxon>
        <taxon>Bacteroidota</taxon>
        <taxon>Cytophagia</taxon>
        <taxon>Cytophagales</taxon>
        <taxon>Spirosomataceae</taxon>
        <taxon>Fibrella</taxon>
    </lineage>
</organism>
<reference evidence="1 2" key="1">
    <citation type="submission" date="2021-03" db="EMBL/GenBank/DDBJ databases">
        <title>Fibrella sp. HMF5036 genome sequencing and assembly.</title>
        <authorList>
            <person name="Kang H."/>
            <person name="Kim H."/>
            <person name="Bae S."/>
            <person name="Joh K."/>
        </authorList>
    </citation>
    <scope>NUCLEOTIDE SEQUENCE [LARGE SCALE GENOMIC DNA]</scope>
    <source>
        <strain evidence="1 2">HMF5036</strain>
    </source>
</reference>
<gene>
    <name evidence="1" type="ORF">J2I48_02560</name>
</gene>
<proteinExistence type="predicted"/>
<accession>A0A939G4X0</accession>
<name>A0A939G4X0_9BACT</name>
<dbReference type="Proteomes" id="UP000664795">
    <property type="component" value="Unassembled WGS sequence"/>
</dbReference>
<sequence length="57" mass="6839">METQAKPMTGKEKLRRLIDTKKQAQQEARDRYTNDAEYRAVFEKLREQMQQEQHGAK</sequence>
<evidence type="ECO:0000313" key="1">
    <source>
        <dbReference type="EMBL" id="MBO0929853.1"/>
    </source>
</evidence>
<dbReference type="AlphaFoldDB" id="A0A939G4X0"/>
<comment type="caution">
    <text evidence="1">The sequence shown here is derived from an EMBL/GenBank/DDBJ whole genome shotgun (WGS) entry which is preliminary data.</text>
</comment>
<dbReference type="EMBL" id="JAFMYU010000002">
    <property type="protein sequence ID" value="MBO0929853.1"/>
    <property type="molecule type" value="Genomic_DNA"/>
</dbReference>
<dbReference type="RefSeq" id="WP_207333825.1">
    <property type="nucleotide sequence ID" value="NZ_JAFMYU010000002.1"/>
</dbReference>